<dbReference type="Gene3D" id="3.20.20.330">
    <property type="entry name" value="Homocysteine-binding-like domain"/>
    <property type="match status" value="1"/>
</dbReference>
<evidence type="ECO:0000256" key="11">
    <source>
        <dbReference type="ARBA" id="ARBA00022679"/>
    </source>
</evidence>
<feature type="domain" description="B12-binding" evidence="22">
    <location>
        <begin position="692"/>
        <end position="820"/>
    </location>
</feature>
<keyword evidence="8 19" id="KW-0489">Methyltransferase</keyword>
<dbReference type="Pfam" id="PF00809">
    <property type="entry name" value="Pterin_bind"/>
    <property type="match status" value="1"/>
</dbReference>
<dbReference type="NCBIfam" id="NF005719">
    <property type="entry name" value="PRK07535.1"/>
    <property type="match status" value="1"/>
</dbReference>
<feature type="binding site" evidence="19">
    <location>
        <position position="274"/>
    </location>
    <ligand>
        <name>Zn(2+)</name>
        <dbReference type="ChEBI" id="CHEBI:29105"/>
    </ligand>
</feature>
<evidence type="ECO:0000256" key="18">
    <source>
        <dbReference type="ARBA" id="ARBA00031040"/>
    </source>
</evidence>
<evidence type="ECO:0000256" key="12">
    <source>
        <dbReference type="ARBA" id="ARBA00022691"/>
    </source>
</evidence>
<evidence type="ECO:0000256" key="6">
    <source>
        <dbReference type="ARBA" id="ARBA00012032"/>
    </source>
</evidence>
<name>A0ABS4KQG5_9CLOT</name>
<evidence type="ECO:0000256" key="10">
    <source>
        <dbReference type="ARBA" id="ARBA00022628"/>
    </source>
</evidence>
<dbReference type="Gene3D" id="3.20.20.20">
    <property type="entry name" value="Dihydropteroate synthase-like"/>
    <property type="match status" value="1"/>
</dbReference>
<feature type="binding site" evidence="19">
    <location>
        <position position="273"/>
    </location>
    <ligand>
        <name>Zn(2+)</name>
        <dbReference type="ChEBI" id="CHEBI:29105"/>
    </ligand>
</feature>
<comment type="pathway">
    <text evidence="4">Amino-acid biosynthesis; L-methionine biosynthesis via de novo pathway; L-methionine from L-homocysteine (MetH route): step 1/1.</text>
</comment>
<keyword evidence="10" id="KW-0846">Cobalamin</keyword>
<dbReference type="Pfam" id="PF02574">
    <property type="entry name" value="S-methyl_trans"/>
    <property type="match status" value="1"/>
</dbReference>
<reference evidence="24 25" key="1">
    <citation type="submission" date="2021-03" db="EMBL/GenBank/DDBJ databases">
        <title>Genomic Encyclopedia of Type Strains, Phase IV (KMG-IV): sequencing the most valuable type-strain genomes for metagenomic binning, comparative biology and taxonomic classification.</title>
        <authorList>
            <person name="Goeker M."/>
        </authorList>
    </citation>
    <scope>NUCLEOTIDE SEQUENCE [LARGE SCALE GENOMIC DNA]</scope>
    <source>
        <strain evidence="24 25">DSM 28783</strain>
    </source>
</reference>
<keyword evidence="11 19" id="KW-0808">Transferase</keyword>
<comment type="similarity">
    <text evidence="5">Belongs to the vitamin-B12 dependent methionine synthase family.</text>
</comment>
<dbReference type="SUPFAM" id="SSF51717">
    <property type="entry name" value="Dihydropteroate synthetase-like"/>
    <property type="match status" value="1"/>
</dbReference>
<evidence type="ECO:0000256" key="4">
    <source>
        <dbReference type="ARBA" id="ARBA00005178"/>
    </source>
</evidence>
<evidence type="ECO:0000259" key="20">
    <source>
        <dbReference type="PROSITE" id="PS50970"/>
    </source>
</evidence>
<dbReference type="InterPro" id="IPR050554">
    <property type="entry name" value="Met_Synthase/Corrinoid"/>
</dbReference>
<dbReference type="SUPFAM" id="SSF52242">
    <property type="entry name" value="Cobalamin (vitamin B12)-binding domain"/>
    <property type="match status" value="1"/>
</dbReference>
<dbReference type="Proteomes" id="UP001519307">
    <property type="component" value="Unassembled WGS sequence"/>
</dbReference>
<evidence type="ECO:0000256" key="2">
    <source>
        <dbReference type="ARBA" id="ARBA00001947"/>
    </source>
</evidence>
<dbReference type="GO" id="GO:0008705">
    <property type="term" value="F:methionine synthase activity"/>
    <property type="evidence" value="ECO:0007669"/>
    <property type="project" value="UniProtKB-EC"/>
</dbReference>
<dbReference type="PROSITE" id="PS51337">
    <property type="entry name" value="B12_BINDING_NTER"/>
    <property type="match status" value="1"/>
</dbReference>
<keyword evidence="12" id="KW-0949">S-adenosyl-L-methionine</keyword>
<dbReference type="InterPro" id="IPR036594">
    <property type="entry name" value="Meth_synthase_dom"/>
</dbReference>
<comment type="cofactor">
    <cofactor evidence="3">
        <name>methylcob(III)alamin</name>
        <dbReference type="ChEBI" id="CHEBI:28115"/>
    </cofactor>
</comment>
<feature type="domain" description="Pterin-binding" evidence="21">
    <location>
        <begin position="317"/>
        <end position="561"/>
    </location>
</feature>
<sequence length="820" mass="90140">MTLDNLLEKFKNKFIFFDGAMGTMLQKCGLKPGELPEILNITNSDTIKKIHETYLDAGSDIVITNTFGANDLKYSDSEYSSDEVIEAGVKIAKQAVAGRKNKFVALDIGPIGQVMEPSGNLTFDGAYNLFKKQVVTGERAGADLILIETMMDLYETKAAVLAARENSSLPVFCTMTFQENGRTLMGTDPKTMVIALEGLGVDALGVNCSLGPSDLQCIVDEILEYSSIPVMVQPNAGLPKYDGKDTYYDVDVEEFSNNMRIMAKKGVRILGGCCGTNPDFIKGVVKAVEDLQPLSVQEKNYTAVTSSTQTVTIGKNVKIVGERINPTGKALYKQELREKSVKYIENQAVIQKEEGADILELNVGLPEINEVEMMKKAIKAIQKVSHLPVSIDSPDAKVLETGARLYNGKPLINSVNGKEKTMQEVFPIVKKYGGCVIALTLDENGIPKTAEERFKIAENIVKKASEYGINKKNIVVDCLSLTASAQQKEVMETIKAIKMVTERLGVNATLGVSNVSFGLPNRKLLNRTFLLMALQAGLKLPIMNPHDGGMKDTIAAFEVLANVDKDSKTFIEKYKNMPKEVNQISVSINRSEIKNTDNKVKCESSDSKDLKQVIIDGIEDKTIEYTNQLLKTNEPLDIVNNYIIPALDKVGVMYEEKEIFLPQLIQSAETVKKSFEVIKKKIDENGDKGVEKGKIVLATVKGDVHDIGKNIVKVLLENYGFDVIDLGKDVDIEEVVETVKKHKIKVVGLSALMTTTVISMKRTIEALRKNDLPCSVIVGGAVLNEEYASMIGADFYAKDARDTVKIAEKIFSEDKISSLK</sequence>
<dbReference type="Pfam" id="PF02310">
    <property type="entry name" value="B12-binding"/>
    <property type="match status" value="1"/>
</dbReference>
<dbReference type="Gene3D" id="3.40.50.280">
    <property type="entry name" value="Cobalamin-binding domain"/>
    <property type="match status" value="1"/>
</dbReference>
<evidence type="ECO:0000256" key="17">
    <source>
        <dbReference type="ARBA" id="ARBA00025552"/>
    </source>
</evidence>
<keyword evidence="15" id="KW-0486">Methionine biosynthesis</keyword>
<dbReference type="InterPro" id="IPR000489">
    <property type="entry name" value="Pterin-binding_dom"/>
</dbReference>
<dbReference type="InterPro" id="IPR003726">
    <property type="entry name" value="HCY_dom"/>
</dbReference>
<dbReference type="EMBL" id="JAGGLM010000003">
    <property type="protein sequence ID" value="MBP2032280.1"/>
    <property type="molecule type" value="Genomic_DNA"/>
</dbReference>
<evidence type="ECO:0000256" key="16">
    <source>
        <dbReference type="ARBA" id="ARBA00023285"/>
    </source>
</evidence>
<dbReference type="InterPro" id="IPR006158">
    <property type="entry name" value="Cobalamin-bd"/>
</dbReference>
<dbReference type="Pfam" id="PF02607">
    <property type="entry name" value="B12-binding_2"/>
    <property type="match status" value="1"/>
</dbReference>
<dbReference type="SUPFAM" id="SSF82282">
    <property type="entry name" value="Homocysteine S-methyltransferase"/>
    <property type="match status" value="1"/>
</dbReference>
<dbReference type="PROSITE" id="PS51332">
    <property type="entry name" value="B12_BINDING"/>
    <property type="match status" value="1"/>
</dbReference>
<dbReference type="InterPro" id="IPR017215">
    <property type="entry name" value="MetH_bac"/>
</dbReference>
<dbReference type="PANTHER" id="PTHR45833">
    <property type="entry name" value="METHIONINE SYNTHASE"/>
    <property type="match status" value="1"/>
</dbReference>
<evidence type="ECO:0000259" key="23">
    <source>
        <dbReference type="PROSITE" id="PS51337"/>
    </source>
</evidence>
<dbReference type="EC" id="2.1.1.13" evidence="6"/>
<dbReference type="SUPFAM" id="SSF47644">
    <property type="entry name" value="Methionine synthase domain"/>
    <property type="match status" value="1"/>
</dbReference>
<dbReference type="PROSITE" id="PS50972">
    <property type="entry name" value="PTERIN_BINDING"/>
    <property type="match status" value="1"/>
</dbReference>
<dbReference type="InterPro" id="IPR036724">
    <property type="entry name" value="Cobalamin-bd_sf"/>
</dbReference>
<evidence type="ECO:0000256" key="14">
    <source>
        <dbReference type="ARBA" id="ARBA00022833"/>
    </source>
</evidence>
<keyword evidence="9" id="KW-0028">Amino-acid biosynthesis</keyword>
<evidence type="ECO:0000256" key="13">
    <source>
        <dbReference type="ARBA" id="ARBA00022723"/>
    </source>
</evidence>
<dbReference type="PIRSF" id="PIRSF037472">
    <property type="entry name" value="DHPS_mtfrase"/>
    <property type="match status" value="1"/>
</dbReference>
<protein>
    <recommendedName>
        <fullName evidence="7">Methionine synthase</fullName>
        <ecNumber evidence="6">2.1.1.13</ecNumber>
    </recommendedName>
    <alternativeName>
        <fullName evidence="18">5-methyltetrahydrofolate--homocysteine methyltransferase</fullName>
    </alternativeName>
</protein>
<organism evidence="24 25">
    <name type="scientific">Clostridium algifaecis</name>
    <dbReference type="NCBI Taxonomy" id="1472040"/>
    <lineage>
        <taxon>Bacteria</taxon>
        <taxon>Bacillati</taxon>
        <taxon>Bacillota</taxon>
        <taxon>Clostridia</taxon>
        <taxon>Eubacteriales</taxon>
        <taxon>Clostridiaceae</taxon>
        <taxon>Clostridium</taxon>
    </lineage>
</organism>
<dbReference type="PROSITE" id="PS50970">
    <property type="entry name" value="HCY"/>
    <property type="match status" value="1"/>
</dbReference>
<dbReference type="SMART" id="SM01018">
    <property type="entry name" value="B12-binding_2"/>
    <property type="match status" value="1"/>
</dbReference>
<feature type="domain" description="B12-binding N-terminal" evidence="23">
    <location>
        <begin position="597"/>
        <end position="690"/>
    </location>
</feature>
<evidence type="ECO:0000313" key="25">
    <source>
        <dbReference type="Proteomes" id="UP001519307"/>
    </source>
</evidence>
<comment type="cofactor">
    <cofactor evidence="2 19">
        <name>Zn(2+)</name>
        <dbReference type="ChEBI" id="CHEBI:29105"/>
    </cofactor>
</comment>
<evidence type="ECO:0000256" key="9">
    <source>
        <dbReference type="ARBA" id="ARBA00022605"/>
    </source>
</evidence>
<evidence type="ECO:0000256" key="3">
    <source>
        <dbReference type="ARBA" id="ARBA00001956"/>
    </source>
</evidence>
<evidence type="ECO:0000256" key="5">
    <source>
        <dbReference type="ARBA" id="ARBA00010398"/>
    </source>
</evidence>
<accession>A0ABS4KQG5</accession>
<dbReference type="Gene3D" id="1.10.1240.10">
    <property type="entry name" value="Methionine synthase domain"/>
    <property type="match status" value="1"/>
</dbReference>
<keyword evidence="14 19" id="KW-0862">Zinc</keyword>
<feature type="binding site" evidence="19">
    <location>
        <position position="208"/>
    </location>
    <ligand>
        <name>Zn(2+)</name>
        <dbReference type="ChEBI" id="CHEBI:29105"/>
    </ligand>
</feature>
<gene>
    <name evidence="24" type="ORF">J2Z42_000945</name>
</gene>
<evidence type="ECO:0000259" key="22">
    <source>
        <dbReference type="PROSITE" id="PS51332"/>
    </source>
</evidence>
<comment type="caution">
    <text evidence="24">The sequence shown here is derived from an EMBL/GenBank/DDBJ whole genome shotgun (WGS) entry which is preliminary data.</text>
</comment>
<comment type="function">
    <text evidence="17">Catalyzes the transfer of a methyl group from methyl-cobalamin to homocysteine, yielding enzyme-bound cob(I)alamin and methionine. Subsequently, remethylates the cofactor using methyltetrahydrofolate.</text>
</comment>
<evidence type="ECO:0000256" key="7">
    <source>
        <dbReference type="ARBA" id="ARBA00013998"/>
    </source>
</evidence>
<comment type="catalytic activity">
    <reaction evidence="1">
        <text>(6S)-5-methyl-5,6,7,8-tetrahydrofolate + L-homocysteine = (6S)-5,6,7,8-tetrahydrofolate + L-methionine</text>
        <dbReference type="Rhea" id="RHEA:11172"/>
        <dbReference type="ChEBI" id="CHEBI:18608"/>
        <dbReference type="ChEBI" id="CHEBI:57453"/>
        <dbReference type="ChEBI" id="CHEBI:57844"/>
        <dbReference type="ChEBI" id="CHEBI:58199"/>
        <dbReference type="EC" id="2.1.1.13"/>
    </reaction>
</comment>
<evidence type="ECO:0000256" key="15">
    <source>
        <dbReference type="ARBA" id="ARBA00023167"/>
    </source>
</evidence>
<dbReference type="InterPro" id="IPR036589">
    <property type="entry name" value="HCY_dom_sf"/>
</dbReference>
<dbReference type="RefSeq" id="WP_209701283.1">
    <property type="nucleotide sequence ID" value="NZ_JAGGLM010000003.1"/>
</dbReference>
<keyword evidence="16" id="KW-0170">Cobalt</keyword>
<evidence type="ECO:0000256" key="1">
    <source>
        <dbReference type="ARBA" id="ARBA00001700"/>
    </source>
</evidence>
<dbReference type="PANTHER" id="PTHR45833:SF1">
    <property type="entry name" value="METHIONINE SYNTHASE"/>
    <property type="match status" value="1"/>
</dbReference>
<dbReference type="CDD" id="cd02070">
    <property type="entry name" value="corrinoid_protein_B12-BD"/>
    <property type="match status" value="1"/>
</dbReference>
<evidence type="ECO:0000256" key="19">
    <source>
        <dbReference type="PROSITE-ProRule" id="PRU00333"/>
    </source>
</evidence>
<dbReference type="InterPro" id="IPR011005">
    <property type="entry name" value="Dihydropteroate_synth-like_sf"/>
</dbReference>
<keyword evidence="13 19" id="KW-0479">Metal-binding</keyword>
<keyword evidence="25" id="KW-1185">Reference proteome</keyword>
<proteinExistence type="inferred from homology"/>
<evidence type="ECO:0000259" key="21">
    <source>
        <dbReference type="PROSITE" id="PS50972"/>
    </source>
</evidence>
<evidence type="ECO:0000256" key="8">
    <source>
        <dbReference type="ARBA" id="ARBA00022603"/>
    </source>
</evidence>
<dbReference type="InterPro" id="IPR003759">
    <property type="entry name" value="Cbl-bd_cap"/>
</dbReference>
<evidence type="ECO:0000313" key="24">
    <source>
        <dbReference type="EMBL" id="MBP2032280.1"/>
    </source>
</evidence>
<dbReference type="GO" id="GO:0032259">
    <property type="term" value="P:methylation"/>
    <property type="evidence" value="ECO:0007669"/>
    <property type="project" value="UniProtKB-KW"/>
</dbReference>
<feature type="domain" description="Hcy-binding" evidence="20">
    <location>
        <begin position="3"/>
        <end position="288"/>
    </location>
</feature>